<comment type="function">
    <text evidence="10">Catalyzes the attachment of tyrosine to tRNA(Tyr) in a two-step reaction: tyrosine is first activated by ATP to form Tyr-AMP and then transferred to the acceptor end of tRNA(Tyr).</text>
</comment>
<dbReference type="GO" id="GO:0005524">
    <property type="term" value="F:ATP binding"/>
    <property type="evidence" value="ECO:0007669"/>
    <property type="project" value="UniProtKB-UniRule"/>
</dbReference>
<dbReference type="InterPro" id="IPR002307">
    <property type="entry name" value="Tyr-tRNA-ligase"/>
</dbReference>
<evidence type="ECO:0000256" key="7">
    <source>
        <dbReference type="ARBA" id="ARBA00022917"/>
    </source>
</evidence>
<dbReference type="InterPro" id="IPR014729">
    <property type="entry name" value="Rossmann-like_a/b/a_fold"/>
</dbReference>
<feature type="short sequence motif" description="'HIGH' region" evidence="10">
    <location>
        <begin position="46"/>
        <end position="55"/>
    </location>
</feature>
<keyword evidence="3 10" id="KW-0436">Ligase</keyword>
<comment type="similarity">
    <text evidence="10">Belongs to the class-I aminoacyl-tRNA synthetase family. TyrS type 2 subfamily.</text>
</comment>
<sequence>MEDKKYSIEESIELITRGISEVIGLEEIKEKLKSGKQLTVKAGFDPTAPDIHLGHTVLLRKMRHFQLLGHKVIFLIGDFTGRIGDPSGKTKTRPRLTLEDVLKNAETYKQQVFKILDPEKTIVEFNSKWLEKMSFADVLGLTSRYTVAQMIERDDFSKRYKNGQPISIMEFLYPLAQGYDSVSLECDVELGGNDQKFNLLVGRTLMKEYGLSPQAVITVPLLEGLDGVEKMSKSLGNYIGIYDSPKDMYGKAMSIPDSLISKYMELLTDIPLDDIKNYVKAMENGENPRNIKGILAKEIVKIYHGEAEALNAEEEFKRIFSSKGLPDEIEEVTINKDDNILNVLSICMSSESKSNLKRLVSQGSVTLDNEKINDINAVISKEGILKVGKRNFFKIKFS</sequence>
<dbReference type="FunFam" id="1.10.240.10:FF:000006">
    <property type="entry name" value="Tyrosine--tRNA ligase"/>
    <property type="match status" value="1"/>
</dbReference>
<dbReference type="Gene3D" id="1.10.240.10">
    <property type="entry name" value="Tyrosyl-Transfer RNA Synthetase"/>
    <property type="match status" value="1"/>
</dbReference>
<dbReference type="Gene3D" id="3.10.290.10">
    <property type="entry name" value="RNA-binding S4 domain"/>
    <property type="match status" value="1"/>
</dbReference>
<dbReference type="Gene3D" id="3.40.50.620">
    <property type="entry name" value="HUPs"/>
    <property type="match status" value="1"/>
</dbReference>
<dbReference type="PANTHER" id="PTHR11766:SF1">
    <property type="entry name" value="TYROSINE--TRNA LIGASE"/>
    <property type="match status" value="1"/>
</dbReference>
<accession>A0A0G4K5U9</accession>
<feature type="binding site" evidence="10">
    <location>
        <position position="233"/>
    </location>
    <ligand>
        <name>ATP</name>
        <dbReference type="ChEBI" id="CHEBI:30616"/>
    </ligand>
</feature>
<keyword evidence="6 11" id="KW-0694">RNA-binding</keyword>
<dbReference type="PRINTS" id="PR01040">
    <property type="entry name" value="TRNASYNTHTYR"/>
</dbReference>
<dbReference type="HAMAP" id="MF_02007">
    <property type="entry name" value="Tyr_tRNA_synth_type2"/>
    <property type="match status" value="1"/>
</dbReference>
<evidence type="ECO:0000256" key="4">
    <source>
        <dbReference type="ARBA" id="ARBA00022741"/>
    </source>
</evidence>
<evidence type="ECO:0000313" key="12">
    <source>
        <dbReference type="EMBL" id="CRF32718.1"/>
    </source>
</evidence>
<protein>
    <recommendedName>
        <fullName evidence="10">Tyrosine--tRNA ligase</fullName>
        <ecNumber evidence="10">6.1.1.1</ecNumber>
    </recommendedName>
    <alternativeName>
        <fullName evidence="10">Tyrosyl-tRNA synthetase</fullName>
        <shortName evidence="10">TyrRS</shortName>
    </alternativeName>
</protein>
<dbReference type="SUPFAM" id="SSF55174">
    <property type="entry name" value="Alpha-L RNA-binding motif"/>
    <property type="match status" value="1"/>
</dbReference>
<dbReference type="PROSITE" id="PS00178">
    <property type="entry name" value="AA_TRNA_LIGASE_I"/>
    <property type="match status" value="1"/>
</dbReference>
<dbReference type="EMBL" id="CVLB01000001">
    <property type="protein sequence ID" value="CRF32718.1"/>
    <property type="molecule type" value="Genomic_DNA"/>
</dbReference>
<dbReference type="Pfam" id="PF00579">
    <property type="entry name" value="tRNA-synt_1b"/>
    <property type="match status" value="1"/>
</dbReference>
<dbReference type="InterPro" id="IPR002305">
    <property type="entry name" value="aa-tRNA-synth_Ic"/>
</dbReference>
<gene>
    <name evidence="10 12" type="primary">tyrS</name>
    <name evidence="12" type="ORF">BRSU_0980</name>
</gene>
<dbReference type="GO" id="GO:0004831">
    <property type="term" value="F:tyrosine-tRNA ligase activity"/>
    <property type="evidence" value="ECO:0007669"/>
    <property type="project" value="UniProtKB-UniRule"/>
</dbReference>
<keyword evidence="5 10" id="KW-0067">ATP-binding</keyword>
<dbReference type="GO" id="GO:0003723">
    <property type="term" value="F:RNA binding"/>
    <property type="evidence" value="ECO:0007669"/>
    <property type="project" value="UniProtKB-KW"/>
</dbReference>
<dbReference type="InterPro" id="IPR024088">
    <property type="entry name" value="Tyr-tRNA-ligase_bac-type"/>
</dbReference>
<dbReference type="EC" id="6.1.1.1" evidence="10"/>
<evidence type="ECO:0000256" key="11">
    <source>
        <dbReference type="PROSITE-ProRule" id="PRU00182"/>
    </source>
</evidence>
<keyword evidence="4 10" id="KW-0547">Nucleotide-binding</keyword>
<evidence type="ECO:0000256" key="9">
    <source>
        <dbReference type="ARBA" id="ARBA00048248"/>
    </source>
</evidence>
<keyword evidence="13" id="KW-1185">Reference proteome</keyword>
<proteinExistence type="inferred from homology"/>
<evidence type="ECO:0000256" key="2">
    <source>
        <dbReference type="ARBA" id="ARBA00022490"/>
    </source>
</evidence>
<reference evidence="13" key="1">
    <citation type="submission" date="2015-04" db="EMBL/GenBank/DDBJ databases">
        <authorList>
            <person name="Mushtaq Mamoona"/>
        </authorList>
    </citation>
    <scope>NUCLEOTIDE SEQUENCE [LARGE SCALE GENOMIC DNA]</scope>
    <source>
        <strain evidence="13">AN4859/03</strain>
    </source>
</reference>
<evidence type="ECO:0000256" key="10">
    <source>
        <dbReference type="HAMAP-Rule" id="MF_02007"/>
    </source>
</evidence>
<evidence type="ECO:0000256" key="6">
    <source>
        <dbReference type="ARBA" id="ARBA00022884"/>
    </source>
</evidence>
<dbReference type="GO" id="GO:0006437">
    <property type="term" value="P:tyrosyl-tRNA aminoacylation"/>
    <property type="evidence" value="ECO:0007669"/>
    <property type="project" value="UniProtKB-UniRule"/>
</dbReference>
<keyword evidence="2 10" id="KW-0963">Cytoplasm</keyword>
<dbReference type="InterPro" id="IPR001412">
    <property type="entry name" value="aa-tRNA-synth_I_CS"/>
</dbReference>
<dbReference type="PANTHER" id="PTHR11766">
    <property type="entry name" value="TYROSYL-TRNA SYNTHETASE"/>
    <property type="match status" value="1"/>
</dbReference>
<dbReference type="AlphaFoldDB" id="A0A0G4K5U9"/>
<evidence type="ECO:0000256" key="3">
    <source>
        <dbReference type="ARBA" id="ARBA00022598"/>
    </source>
</evidence>
<comment type="catalytic activity">
    <reaction evidence="9 10">
        <text>tRNA(Tyr) + L-tyrosine + ATP = L-tyrosyl-tRNA(Tyr) + AMP + diphosphate + H(+)</text>
        <dbReference type="Rhea" id="RHEA:10220"/>
        <dbReference type="Rhea" id="RHEA-COMP:9706"/>
        <dbReference type="Rhea" id="RHEA-COMP:9707"/>
        <dbReference type="ChEBI" id="CHEBI:15378"/>
        <dbReference type="ChEBI" id="CHEBI:30616"/>
        <dbReference type="ChEBI" id="CHEBI:33019"/>
        <dbReference type="ChEBI" id="CHEBI:58315"/>
        <dbReference type="ChEBI" id="CHEBI:78442"/>
        <dbReference type="ChEBI" id="CHEBI:78536"/>
        <dbReference type="ChEBI" id="CHEBI:456215"/>
        <dbReference type="EC" id="6.1.1.1"/>
    </reaction>
</comment>
<evidence type="ECO:0000256" key="8">
    <source>
        <dbReference type="ARBA" id="ARBA00023146"/>
    </source>
</evidence>
<dbReference type="CDD" id="cd00805">
    <property type="entry name" value="TyrRS_core"/>
    <property type="match status" value="1"/>
</dbReference>
<organism evidence="12 13">
    <name type="scientific">Brachyspira suanatina</name>
    <dbReference type="NCBI Taxonomy" id="381802"/>
    <lineage>
        <taxon>Bacteria</taxon>
        <taxon>Pseudomonadati</taxon>
        <taxon>Spirochaetota</taxon>
        <taxon>Spirochaetia</taxon>
        <taxon>Brachyspirales</taxon>
        <taxon>Brachyspiraceae</taxon>
        <taxon>Brachyspira</taxon>
    </lineage>
</organism>
<keyword evidence="7 10" id="KW-0648">Protein biosynthesis</keyword>
<evidence type="ECO:0000256" key="1">
    <source>
        <dbReference type="ARBA" id="ARBA00011738"/>
    </source>
</evidence>
<dbReference type="NCBIfam" id="TIGR00234">
    <property type="entry name" value="tyrS"/>
    <property type="match status" value="1"/>
</dbReference>
<comment type="subunit">
    <text evidence="1 10">Homodimer.</text>
</comment>
<dbReference type="InterPro" id="IPR024108">
    <property type="entry name" value="Tyr-tRNA-ligase_bac_2"/>
</dbReference>
<dbReference type="GO" id="GO:0005829">
    <property type="term" value="C:cytosol"/>
    <property type="evidence" value="ECO:0007669"/>
    <property type="project" value="TreeGrafter"/>
</dbReference>
<evidence type="ECO:0000313" key="13">
    <source>
        <dbReference type="Proteomes" id="UP000043763"/>
    </source>
</evidence>
<feature type="short sequence motif" description="'KMSKS' region" evidence="10">
    <location>
        <begin position="230"/>
        <end position="234"/>
    </location>
</feature>
<evidence type="ECO:0000256" key="5">
    <source>
        <dbReference type="ARBA" id="ARBA00022840"/>
    </source>
</evidence>
<dbReference type="SUPFAM" id="SSF52374">
    <property type="entry name" value="Nucleotidylyl transferase"/>
    <property type="match status" value="1"/>
</dbReference>
<comment type="subcellular location">
    <subcellularLocation>
        <location evidence="10">Cytoplasm</location>
    </subcellularLocation>
</comment>
<dbReference type="Proteomes" id="UP000043763">
    <property type="component" value="Unassembled WGS sequence"/>
</dbReference>
<name>A0A0G4K5U9_9SPIR</name>
<dbReference type="OrthoDB" id="9804243at2"/>
<dbReference type="RefSeq" id="WP_048594158.1">
    <property type="nucleotide sequence ID" value="NZ_CVLB01000001.1"/>
</dbReference>
<dbReference type="InterPro" id="IPR036986">
    <property type="entry name" value="S4_RNA-bd_sf"/>
</dbReference>
<dbReference type="PROSITE" id="PS50889">
    <property type="entry name" value="S4"/>
    <property type="match status" value="1"/>
</dbReference>
<keyword evidence="8 10" id="KW-0030">Aminoacyl-tRNA synthetase</keyword>
<dbReference type="FunFam" id="3.40.50.620:FF:000061">
    <property type="entry name" value="Tyrosine--tRNA ligase"/>
    <property type="match status" value="1"/>
</dbReference>